<dbReference type="InterPro" id="IPR016024">
    <property type="entry name" value="ARM-type_fold"/>
</dbReference>
<evidence type="ECO:0000259" key="2">
    <source>
        <dbReference type="Pfam" id="PF09758"/>
    </source>
</evidence>
<feature type="domain" description="FPL" evidence="2">
    <location>
        <begin position="41"/>
        <end position="187"/>
    </location>
</feature>
<reference evidence="3 4" key="3">
    <citation type="journal article" date="2016" name="Sci. Rep.">
        <title>Genome-wide diversity and gene expression profiling of Babesia microti isolates identify polymorphic genes that mediate host-pathogen interactions.</title>
        <authorList>
            <person name="Silva J.C."/>
            <person name="Cornillot E."/>
            <person name="McCracken C."/>
            <person name="Usmani-Brown S."/>
            <person name="Dwivedi A."/>
            <person name="Ifeonu O.O."/>
            <person name="Crabtree J."/>
            <person name="Gotia H.T."/>
            <person name="Virji A.Z."/>
            <person name="Reynes C."/>
            <person name="Colinge J."/>
            <person name="Kumar V."/>
            <person name="Lawres L."/>
            <person name="Pazzi J.E."/>
            <person name="Pablo J.V."/>
            <person name="Hung C."/>
            <person name="Brancato J."/>
            <person name="Kumari P."/>
            <person name="Orvis J."/>
            <person name="Tretina K."/>
            <person name="Chibucos M."/>
            <person name="Ott S."/>
            <person name="Sadzewicz L."/>
            <person name="Sengamalay N."/>
            <person name="Shetty A.C."/>
            <person name="Su Q."/>
            <person name="Tallon L."/>
            <person name="Fraser C.M."/>
            <person name="Frutos R."/>
            <person name="Molina D.M."/>
            <person name="Krause P.J."/>
            <person name="Ben Mamoun C."/>
        </authorList>
    </citation>
    <scope>NUCLEOTIDE SEQUENCE [LARGE SCALE GENOMIC DNA]</scope>
    <source>
        <strain evidence="3 4">RI</strain>
    </source>
</reference>
<dbReference type="Pfam" id="PF09758">
    <property type="entry name" value="FPL"/>
    <property type="match status" value="1"/>
</dbReference>
<dbReference type="InterPro" id="IPR039272">
    <property type="entry name" value="CLEC16A/TT9"/>
</dbReference>
<keyword evidence="1" id="KW-0072">Autophagy</keyword>
<dbReference type="AlphaFoldDB" id="A0A1R4AAQ3"/>
<dbReference type="OrthoDB" id="365030at2759"/>
<dbReference type="EMBL" id="FO082872">
    <property type="protein sequence ID" value="SJK86082.1"/>
    <property type="molecule type" value="Genomic_DNA"/>
</dbReference>
<name>A0A1R4AAQ3_BABMR</name>
<proteinExistence type="predicted"/>
<dbReference type="Proteomes" id="UP000002899">
    <property type="component" value="Chromosome II"/>
</dbReference>
<accession>A0A1R4AAQ3</accession>
<organism evidence="3 4">
    <name type="scientific">Babesia microti (strain RI)</name>
    <dbReference type="NCBI Taxonomy" id="1133968"/>
    <lineage>
        <taxon>Eukaryota</taxon>
        <taxon>Sar</taxon>
        <taxon>Alveolata</taxon>
        <taxon>Apicomplexa</taxon>
        <taxon>Aconoidasida</taxon>
        <taxon>Piroplasmida</taxon>
        <taxon>Babesiidae</taxon>
        <taxon>Babesia</taxon>
    </lineage>
</organism>
<dbReference type="GO" id="GO:0005770">
    <property type="term" value="C:late endosome"/>
    <property type="evidence" value="ECO:0007669"/>
    <property type="project" value="TreeGrafter"/>
</dbReference>
<dbReference type="VEuPathDB" id="PiroplasmaDB:BMR1_02g03135"/>
<keyword evidence="4" id="KW-1185">Reference proteome</keyword>
<sequence length="827" mass="95677">MRRMIYSLSYLELLDSLKKINAVLSLSPSPKPEVIIDSLMRLSQILSVNDEYREFLYDYFCENNLFGKVANLVSNDDKNIKVQMLQTISIIIKNQTSNIWLYYIFGNKGLDRIVNDQHLYEDDDLVAWASSLLKMLSFLLDGTTIKFFINPVKNDGEFPLFTQTLKLINHYDSMVRSHARICTLNILRVKDTLIDNFISHNIQTFYVLPNYLFECWETINDKVDINSMSNMSGVAASLIEAEDYLLYLNDLFSIDFTKSKHLLNYIKNECFDKLIDIINMPFTETYHTSRDNIILLDNMHLSDEASKFKKDARSHTINLTLDTGTTYNMSDIVHEVIQANTPSSISSLFLPPSAGDELLPCDESTYRDSYTPEDLTIEEHTSDVKRTFHPLTAAYIFTQILKMEKDKKCTNLSQCFEDLRGVKFFNKIRPFLNQIFASKYESVDSSLLILLEFINAKIDEIAANELEQIILIFVNMWKLVSDIMDWNNLTNIKLRIITLRNLTSLTLQLNAVNRIISLIPHVKMEEVFLFEHLSIIWDEWMIFKSTCDSHCNIGYQALFIPRFRTFGSIMIQFGKKVDLEVEGVRTSNFIPPYYLLPASPVDIFRYSLQVALLFSMLKKLAYKLSSLKQIFECCPLVMDNWNIGFMFGGNLKISPPNLSPSKILRLGDKINLSNSIICRLDTKTKTYRYFIANDMLFILASSDKQSRTEFDGLSSEEDAWGEITCLHPLWNITIKEFGKNSLTARILSTPGTSPKLTQKRQKYYDRERITGTTGCPPALVKYQLILHFDELESRDQMIQHVSKAYDRLIENCQESFNFYMNCEAIIE</sequence>
<dbReference type="GeneID" id="24424409"/>
<dbReference type="GO" id="GO:1901096">
    <property type="term" value="P:regulation of autophagosome maturation"/>
    <property type="evidence" value="ECO:0007669"/>
    <property type="project" value="TreeGrafter"/>
</dbReference>
<dbReference type="InterPro" id="IPR019155">
    <property type="entry name" value="CLEC16A/TT9_N"/>
</dbReference>
<dbReference type="KEGG" id="bmic:BMR1_02g03135"/>
<dbReference type="SUPFAM" id="SSF48371">
    <property type="entry name" value="ARM repeat"/>
    <property type="match status" value="1"/>
</dbReference>
<dbReference type="PANTHER" id="PTHR21481:SF0">
    <property type="entry name" value="PROTEIN CLEC16A"/>
    <property type="match status" value="1"/>
</dbReference>
<evidence type="ECO:0000256" key="1">
    <source>
        <dbReference type="ARBA" id="ARBA00023006"/>
    </source>
</evidence>
<gene>
    <name evidence="3" type="ORF">BMR1_02g03135</name>
</gene>
<dbReference type="GO" id="GO:0006914">
    <property type="term" value="P:autophagy"/>
    <property type="evidence" value="ECO:0007669"/>
    <property type="project" value="UniProtKB-KW"/>
</dbReference>
<protein>
    <recommendedName>
        <fullName evidence="2">FPL domain-containing protein</fullName>
    </recommendedName>
</protein>
<dbReference type="RefSeq" id="XP_021338278.1">
    <property type="nucleotide sequence ID" value="XM_021481661.1"/>
</dbReference>
<evidence type="ECO:0000313" key="3">
    <source>
        <dbReference type="EMBL" id="SJK86082.1"/>
    </source>
</evidence>
<evidence type="ECO:0000313" key="4">
    <source>
        <dbReference type="Proteomes" id="UP000002899"/>
    </source>
</evidence>
<dbReference type="GO" id="GO:0016197">
    <property type="term" value="P:endosomal transport"/>
    <property type="evidence" value="ECO:0007669"/>
    <property type="project" value="TreeGrafter"/>
</dbReference>
<reference evidence="3 4" key="2">
    <citation type="journal article" date="2013" name="PLoS ONE">
        <title>Whole genome mapping and re-organization of the nuclear and mitochondrial genomes of Babesia microti isolates.</title>
        <authorList>
            <person name="Cornillot E."/>
            <person name="Dassouli A."/>
            <person name="Garg A."/>
            <person name="Pachikara N."/>
            <person name="Randazzo S."/>
            <person name="Depoix D."/>
            <person name="Carcy B."/>
            <person name="Delbecq S."/>
            <person name="Frutos R."/>
            <person name="Silva J.C."/>
            <person name="Sutton R."/>
            <person name="Krause P.J."/>
            <person name="Mamoun C.B."/>
        </authorList>
    </citation>
    <scope>NUCLEOTIDE SEQUENCE [LARGE SCALE GENOMIC DNA]</scope>
    <source>
        <strain evidence="3 4">RI</strain>
    </source>
</reference>
<reference evidence="3 4" key="1">
    <citation type="journal article" date="2012" name="Nucleic Acids Res.">
        <title>Sequencing of the smallest Apicomplexan genome from the human pathogen Babesia microti.</title>
        <authorList>
            <person name="Cornillot E."/>
            <person name="Hadj-Kaddour K."/>
            <person name="Dassouli A."/>
            <person name="Noel B."/>
            <person name="Ranwez V."/>
            <person name="Vacherie B."/>
            <person name="Augagneur Y."/>
            <person name="Bres V."/>
            <person name="Duclos A."/>
            <person name="Randazzo S."/>
            <person name="Carcy B."/>
            <person name="Debierre-Grockiego F."/>
            <person name="Delbecq S."/>
            <person name="Moubri-Menage K."/>
            <person name="Shams-Eldin H."/>
            <person name="Usmani-Brown S."/>
            <person name="Bringaud F."/>
            <person name="Wincker P."/>
            <person name="Vivares C.P."/>
            <person name="Schwarz R.T."/>
            <person name="Schetters T.P."/>
            <person name="Krause P.J."/>
            <person name="Gorenflot A."/>
            <person name="Berry V."/>
            <person name="Barbe V."/>
            <person name="Ben Mamoun C."/>
        </authorList>
    </citation>
    <scope>NUCLEOTIDE SEQUENCE [LARGE SCALE GENOMIC DNA]</scope>
    <source>
        <strain evidence="3 4">RI</strain>
    </source>
</reference>
<dbReference type="GO" id="GO:0005794">
    <property type="term" value="C:Golgi apparatus"/>
    <property type="evidence" value="ECO:0007669"/>
    <property type="project" value="TreeGrafter"/>
</dbReference>
<dbReference type="GO" id="GO:0007034">
    <property type="term" value="P:vacuolar transport"/>
    <property type="evidence" value="ECO:0007669"/>
    <property type="project" value="TreeGrafter"/>
</dbReference>
<dbReference type="PANTHER" id="PTHR21481">
    <property type="entry name" value="PROTEIN CLEC16A"/>
    <property type="match status" value="1"/>
</dbReference>